<keyword evidence="2" id="KW-1185">Reference proteome</keyword>
<accession>A0ABD3L2U6</accession>
<gene>
    <name evidence="1" type="ORF">ACJRO7_014915</name>
</gene>
<sequence>MGWTTSRHGWGRSMSKRFGGMDRRGLEGDQAKKIAGVLAWWGFRWKRTPEKMSVAMNSLTEFAMVSADGYAELIKQWEHAKREHISAGVYCVASFSFCFWTDFHP</sequence>
<evidence type="ECO:0000313" key="2">
    <source>
        <dbReference type="Proteomes" id="UP001634007"/>
    </source>
</evidence>
<dbReference type="AlphaFoldDB" id="A0ABD3L2U6"/>
<dbReference type="Proteomes" id="UP001634007">
    <property type="component" value="Unassembled WGS sequence"/>
</dbReference>
<evidence type="ECO:0000313" key="1">
    <source>
        <dbReference type="EMBL" id="KAL3745892.1"/>
    </source>
</evidence>
<protein>
    <submittedName>
        <fullName evidence="1">Uncharacterized protein</fullName>
    </submittedName>
</protein>
<dbReference type="EMBL" id="JBJKBG010000003">
    <property type="protein sequence ID" value="KAL3745892.1"/>
    <property type="molecule type" value="Genomic_DNA"/>
</dbReference>
<reference evidence="1 2" key="1">
    <citation type="submission" date="2024-11" db="EMBL/GenBank/DDBJ databases">
        <title>Chromosome-level genome assembly of Eucalyptus globulus Labill. provides insights into its genome evolution.</title>
        <authorList>
            <person name="Li X."/>
        </authorList>
    </citation>
    <scope>NUCLEOTIDE SEQUENCE [LARGE SCALE GENOMIC DNA]</scope>
    <source>
        <strain evidence="1">CL2024</strain>
        <tissue evidence="1">Fresh tender leaves</tissue>
    </source>
</reference>
<name>A0ABD3L2U6_EUCGL</name>
<organism evidence="1 2">
    <name type="scientific">Eucalyptus globulus</name>
    <name type="common">Tasmanian blue gum</name>
    <dbReference type="NCBI Taxonomy" id="34317"/>
    <lineage>
        <taxon>Eukaryota</taxon>
        <taxon>Viridiplantae</taxon>
        <taxon>Streptophyta</taxon>
        <taxon>Embryophyta</taxon>
        <taxon>Tracheophyta</taxon>
        <taxon>Spermatophyta</taxon>
        <taxon>Magnoliopsida</taxon>
        <taxon>eudicotyledons</taxon>
        <taxon>Gunneridae</taxon>
        <taxon>Pentapetalae</taxon>
        <taxon>rosids</taxon>
        <taxon>malvids</taxon>
        <taxon>Myrtales</taxon>
        <taxon>Myrtaceae</taxon>
        <taxon>Myrtoideae</taxon>
        <taxon>Eucalypteae</taxon>
        <taxon>Eucalyptus</taxon>
    </lineage>
</organism>
<comment type="caution">
    <text evidence="1">The sequence shown here is derived from an EMBL/GenBank/DDBJ whole genome shotgun (WGS) entry which is preliminary data.</text>
</comment>
<proteinExistence type="predicted"/>